<evidence type="ECO:0000313" key="3">
    <source>
        <dbReference type="Proteomes" id="UP000481033"/>
    </source>
</evidence>
<dbReference type="RefSeq" id="WP_163703186.1">
    <property type="nucleotide sequence ID" value="NZ_QXHD01000004.1"/>
</dbReference>
<protein>
    <submittedName>
        <fullName evidence="2">Uma2 family endonuclease</fullName>
    </submittedName>
</protein>
<dbReference type="Gene3D" id="3.90.1570.10">
    <property type="entry name" value="tt1808, chain A"/>
    <property type="match status" value="1"/>
</dbReference>
<dbReference type="PANTHER" id="PTHR36558">
    <property type="entry name" value="GLR1098 PROTEIN"/>
    <property type="match status" value="1"/>
</dbReference>
<feature type="domain" description="Putative restriction endonuclease" evidence="1">
    <location>
        <begin position="14"/>
        <end position="176"/>
    </location>
</feature>
<sequence>MIAVPPPQKMTTAAYLDWEPQQELRYEFVNGSVYAMAGGSLPHNDIAINLLTKLRPYTREQGCRINMADAKVNITPQIYRYPDLAISCDERDKTALDALRYPKLVIEVLSPGTETLDRSEKFREYRSLPSLEEYVLISSTQIEVEIYRRGEGRLWLYTTYQAEDIITLESVGFECPIELLYEQVILETNAGEEEERG</sequence>
<accession>A0A6M0RYT1</accession>
<dbReference type="InterPro" id="IPR011335">
    <property type="entry name" value="Restrct_endonuc-II-like"/>
</dbReference>
<dbReference type="CDD" id="cd06260">
    <property type="entry name" value="DUF820-like"/>
    <property type="match status" value="1"/>
</dbReference>
<comment type="caution">
    <text evidence="2">The sequence shown here is derived from an EMBL/GenBank/DDBJ whole genome shotgun (WGS) entry which is preliminary data.</text>
</comment>
<keyword evidence="2" id="KW-0540">Nuclease</keyword>
<dbReference type="EMBL" id="QXHD01000004">
    <property type="protein sequence ID" value="NEZ60882.1"/>
    <property type="molecule type" value="Genomic_DNA"/>
</dbReference>
<keyword evidence="3" id="KW-1185">Reference proteome</keyword>
<keyword evidence="2" id="KW-0255">Endonuclease</keyword>
<organism evidence="2 3">
    <name type="scientific">Adonisia turfae CCMR0081</name>
    <dbReference type="NCBI Taxonomy" id="2292702"/>
    <lineage>
        <taxon>Bacteria</taxon>
        <taxon>Bacillati</taxon>
        <taxon>Cyanobacteriota</taxon>
        <taxon>Adonisia</taxon>
        <taxon>Adonisia turfae</taxon>
    </lineage>
</organism>
<dbReference type="Proteomes" id="UP000481033">
    <property type="component" value="Unassembled WGS sequence"/>
</dbReference>
<keyword evidence="2" id="KW-0378">Hydrolase</keyword>
<evidence type="ECO:0000259" key="1">
    <source>
        <dbReference type="Pfam" id="PF05685"/>
    </source>
</evidence>
<dbReference type="SUPFAM" id="SSF52980">
    <property type="entry name" value="Restriction endonuclease-like"/>
    <property type="match status" value="1"/>
</dbReference>
<name>A0A6M0RYT1_9CYAN</name>
<dbReference type="InterPro" id="IPR008538">
    <property type="entry name" value="Uma2"/>
</dbReference>
<dbReference type="InterPro" id="IPR012296">
    <property type="entry name" value="Nuclease_put_TT1808"/>
</dbReference>
<dbReference type="AlphaFoldDB" id="A0A6M0RYT1"/>
<dbReference type="Pfam" id="PF05685">
    <property type="entry name" value="Uma2"/>
    <property type="match status" value="1"/>
</dbReference>
<reference evidence="2 3" key="1">
    <citation type="journal article" date="2020" name="Microb. Ecol.">
        <title>Ecogenomics of the Marine Benthic Filamentous Cyanobacterium Adonisia.</title>
        <authorList>
            <person name="Walter J.M."/>
            <person name="Coutinho F.H."/>
            <person name="Leomil L."/>
            <person name="Hargreaves P.I."/>
            <person name="Campeao M.E."/>
            <person name="Vieira V.V."/>
            <person name="Silva B.S."/>
            <person name="Fistarol G.O."/>
            <person name="Salomon P.S."/>
            <person name="Sawabe T."/>
            <person name="Mino S."/>
            <person name="Hosokawa M."/>
            <person name="Miyashita H."/>
            <person name="Maruyama F."/>
            <person name="van Verk M.C."/>
            <person name="Dutilh B.E."/>
            <person name="Thompson C.C."/>
            <person name="Thompson F.L."/>
        </authorList>
    </citation>
    <scope>NUCLEOTIDE SEQUENCE [LARGE SCALE GENOMIC DNA]</scope>
    <source>
        <strain evidence="2 3">CCMR0081</strain>
    </source>
</reference>
<proteinExistence type="predicted"/>
<gene>
    <name evidence="2" type="ORF">DXZ20_35665</name>
</gene>
<dbReference type="PANTHER" id="PTHR36558:SF1">
    <property type="entry name" value="RESTRICTION ENDONUCLEASE DOMAIN-CONTAINING PROTEIN-RELATED"/>
    <property type="match status" value="1"/>
</dbReference>
<evidence type="ECO:0000313" key="2">
    <source>
        <dbReference type="EMBL" id="NEZ60882.1"/>
    </source>
</evidence>
<dbReference type="GO" id="GO:0004519">
    <property type="term" value="F:endonuclease activity"/>
    <property type="evidence" value="ECO:0007669"/>
    <property type="project" value="UniProtKB-KW"/>
</dbReference>